<dbReference type="InterPro" id="IPR004299">
    <property type="entry name" value="MBOAT_fam"/>
</dbReference>
<keyword evidence="6 7" id="KW-0472">Membrane</keyword>
<keyword evidence="4 8" id="KW-0812">Transmembrane</keyword>
<reference evidence="9 10" key="1">
    <citation type="submission" date="2018-05" db="EMBL/GenBank/DDBJ databases">
        <title>Genomic Encyclopedia of Type Strains, Phase IV (KMG-IV): sequencing the most valuable type-strain genomes for metagenomic binning, comparative biology and taxonomic classification.</title>
        <authorList>
            <person name="Goeker M."/>
        </authorList>
    </citation>
    <scope>NUCLEOTIDE SEQUENCE [LARGE SCALE GENOMIC DNA]</scope>
    <source>
        <strain evidence="9 10">JC118</strain>
    </source>
</reference>
<evidence type="ECO:0000256" key="5">
    <source>
        <dbReference type="ARBA" id="ARBA00022989"/>
    </source>
</evidence>
<dbReference type="Proteomes" id="UP000247612">
    <property type="component" value="Unassembled WGS sequence"/>
</dbReference>
<dbReference type="GO" id="GO:0016746">
    <property type="term" value="F:acyltransferase activity"/>
    <property type="evidence" value="ECO:0007669"/>
    <property type="project" value="UniProtKB-KW"/>
</dbReference>
<keyword evidence="5 8" id="KW-1133">Transmembrane helix</keyword>
<dbReference type="GO" id="GO:0042121">
    <property type="term" value="P:alginic acid biosynthetic process"/>
    <property type="evidence" value="ECO:0007669"/>
    <property type="project" value="InterPro"/>
</dbReference>
<sequence length="471" mass="55476">MVFSSLSFLFFFLPLVCCLYFPISNLKWRNLVLFTASIIFYAWEEPIYVLVILATMLVAYLFGLLIEIYKEMYSKLALFYFILSIFTCIFFLFYFKYQRFIFSNLNLILPFQIPIKELILPVGISFYTFQVLSYLIDVYQGKVQAQHNFIRLGTYIALFPQLVAGPIVRYETIEQELRERHSSIADIANGLRRFILGLGKKLILSNNMAVLADFVFNQAPSASGTVLIWLGAVAYTFQIYFDFSGYSDMAIGLGQMFGFHFLENFRYPLIAKSITDFWRRWHISLSSWFRDYIYIPLGGNRCSKFKWIRNILIVWLLTGLWHGANWNYILWGLYFGLWLMLEKLFLLKLTEKLPSILRWLFTLFVIIVSWVIFRVEDMQALLGFLHRMFVYAPADLSRIAYEQPDAVYALCYMPLAFSASLPAFNKLYRRYFAQSQRLAGVIADLMFVIILFICIIMLMSNSYNPFIYYRF</sequence>
<feature type="transmembrane region" description="Helical" evidence="8">
    <location>
        <begin position="356"/>
        <end position="373"/>
    </location>
</feature>
<feature type="transmembrane region" description="Helical" evidence="8">
    <location>
        <begin position="148"/>
        <end position="168"/>
    </location>
</feature>
<dbReference type="PIRSF" id="PIRSF016636">
    <property type="entry name" value="AlgI_DltB"/>
    <property type="match status" value="1"/>
</dbReference>
<dbReference type="OrthoDB" id="9805788at2"/>
<evidence type="ECO:0000256" key="2">
    <source>
        <dbReference type="ARBA" id="ARBA00010323"/>
    </source>
</evidence>
<comment type="subcellular location">
    <subcellularLocation>
        <location evidence="1">Cell membrane</location>
        <topology evidence="1">Multi-pass membrane protein</topology>
    </subcellularLocation>
</comment>
<evidence type="ECO:0000256" key="6">
    <source>
        <dbReference type="ARBA" id="ARBA00023136"/>
    </source>
</evidence>
<dbReference type="PANTHER" id="PTHR13285">
    <property type="entry name" value="ACYLTRANSFERASE"/>
    <property type="match status" value="1"/>
</dbReference>
<keyword evidence="3 7" id="KW-1003">Cell membrane</keyword>
<evidence type="ECO:0000313" key="10">
    <source>
        <dbReference type="Proteomes" id="UP000247612"/>
    </source>
</evidence>
<comment type="caution">
    <text evidence="9">The sequence shown here is derived from an EMBL/GenBank/DDBJ whole genome shotgun (WGS) entry which is preliminary data.</text>
</comment>
<accession>A0A318KEB0</accession>
<dbReference type="Pfam" id="PF03062">
    <property type="entry name" value="MBOAT"/>
    <property type="match status" value="1"/>
</dbReference>
<dbReference type="EMBL" id="QJKH01000023">
    <property type="protein sequence ID" value="PXX74576.1"/>
    <property type="molecule type" value="Genomic_DNA"/>
</dbReference>
<dbReference type="InterPro" id="IPR024194">
    <property type="entry name" value="Ac/AlaTfrase_AlgI/DltB"/>
</dbReference>
<dbReference type="RefSeq" id="WP_022938865.1">
    <property type="nucleotide sequence ID" value="NZ_CABKRQ010000006.1"/>
</dbReference>
<dbReference type="InterPro" id="IPR051085">
    <property type="entry name" value="MB_O-acyltransferase"/>
</dbReference>
<feature type="transmembrane region" description="Helical" evidence="8">
    <location>
        <begin position="118"/>
        <end position="136"/>
    </location>
</feature>
<dbReference type="GO" id="GO:0005886">
    <property type="term" value="C:plasma membrane"/>
    <property type="evidence" value="ECO:0007669"/>
    <property type="project" value="UniProtKB-SubCell"/>
</dbReference>
<evidence type="ECO:0000256" key="4">
    <source>
        <dbReference type="ARBA" id="ARBA00022692"/>
    </source>
</evidence>
<organism evidence="9 10">
    <name type="scientific">Dielma fastidiosa</name>
    <dbReference type="NCBI Taxonomy" id="1034346"/>
    <lineage>
        <taxon>Bacteria</taxon>
        <taxon>Bacillati</taxon>
        <taxon>Bacillota</taxon>
        <taxon>Erysipelotrichia</taxon>
        <taxon>Erysipelotrichales</taxon>
        <taxon>Erysipelotrichaceae</taxon>
        <taxon>Dielma</taxon>
    </lineage>
</organism>
<evidence type="ECO:0000313" key="9">
    <source>
        <dbReference type="EMBL" id="PXX74576.1"/>
    </source>
</evidence>
<dbReference type="PANTHER" id="PTHR13285:SF18">
    <property type="entry name" value="PROTEIN-CYSTEINE N-PALMITOYLTRANSFERASE RASP"/>
    <property type="match status" value="1"/>
</dbReference>
<dbReference type="PIRSF" id="PIRSF500217">
    <property type="entry name" value="AlgI"/>
    <property type="match status" value="1"/>
</dbReference>
<gene>
    <name evidence="9" type="ORF">DES51_12320</name>
</gene>
<dbReference type="STRING" id="1034346.GCA_000313565_02579"/>
<feature type="transmembrane region" description="Helical" evidence="8">
    <location>
        <begin position="307"/>
        <end position="324"/>
    </location>
</feature>
<comment type="similarity">
    <text evidence="2 7">Belongs to the membrane-bound acyltransferase family.</text>
</comment>
<feature type="transmembrane region" description="Helical" evidence="8">
    <location>
        <begin position="48"/>
        <end position="66"/>
    </location>
</feature>
<evidence type="ECO:0000256" key="8">
    <source>
        <dbReference type="SAM" id="Phobius"/>
    </source>
</evidence>
<keyword evidence="7 9" id="KW-0808">Transferase</keyword>
<dbReference type="AlphaFoldDB" id="A0A318KEB0"/>
<evidence type="ECO:0000256" key="7">
    <source>
        <dbReference type="PIRNR" id="PIRNR016636"/>
    </source>
</evidence>
<feature type="transmembrane region" description="Helical" evidence="8">
    <location>
        <begin position="78"/>
        <end position="97"/>
    </location>
</feature>
<feature type="transmembrane region" description="Helical" evidence="8">
    <location>
        <begin position="437"/>
        <end position="459"/>
    </location>
</feature>
<proteinExistence type="inferred from homology"/>
<keyword evidence="10" id="KW-1185">Reference proteome</keyword>
<evidence type="ECO:0000256" key="3">
    <source>
        <dbReference type="ARBA" id="ARBA00022475"/>
    </source>
</evidence>
<keyword evidence="7" id="KW-0012">Acyltransferase</keyword>
<evidence type="ECO:0000256" key="1">
    <source>
        <dbReference type="ARBA" id="ARBA00004651"/>
    </source>
</evidence>
<name>A0A318KEB0_9FIRM</name>
<protein>
    <submittedName>
        <fullName evidence="9">Alginate O-acetyltransferase complex protein AlgI</fullName>
    </submittedName>
</protein>
<dbReference type="InterPro" id="IPR028362">
    <property type="entry name" value="AlgI"/>
</dbReference>